<dbReference type="Proteomes" id="UP001549691">
    <property type="component" value="Unassembled WGS sequence"/>
</dbReference>
<gene>
    <name evidence="1" type="ORF">ABXR19_08355</name>
</gene>
<evidence type="ECO:0000313" key="2">
    <source>
        <dbReference type="Proteomes" id="UP001549691"/>
    </source>
</evidence>
<dbReference type="CDD" id="cd09874">
    <property type="entry name" value="PIN_MT3492-like"/>
    <property type="match status" value="1"/>
</dbReference>
<dbReference type="SUPFAM" id="SSF88723">
    <property type="entry name" value="PIN domain-like"/>
    <property type="match status" value="1"/>
</dbReference>
<dbReference type="EMBL" id="JBEWZI010000007">
    <property type="protein sequence ID" value="MET7014201.1"/>
    <property type="molecule type" value="Genomic_DNA"/>
</dbReference>
<keyword evidence="2" id="KW-1185">Reference proteome</keyword>
<name>A0ABV2TJU5_9RHOO</name>
<dbReference type="InterPro" id="IPR029060">
    <property type="entry name" value="PIN-like_dom_sf"/>
</dbReference>
<accession>A0ABV2TJU5</accession>
<evidence type="ECO:0000313" key="1">
    <source>
        <dbReference type="EMBL" id="MET7014201.1"/>
    </source>
</evidence>
<proteinExistence type="predicted"/>
<dbReference type="Gene3D" id="3.40.50.1010">
    <property type="entry name" value="5'-nuclease"/>
    <property type="match status" value="1"/>
</dbReference>
<protein>
    <submittedName>
        <fullName evidence="1">Type II toxin-antitoxin system VapC family toxin</fullName>
    </submittedName>
</protein>
<organism evidence="1 2">
    <name type="scientific">Uliginosibacterium flavum</name>
    <dbReference type="NCBI Taxonomy" id="1396831"/>
    <lineage>
        <taxon>Bacteria</taxon>
        <taxon>Pseudomonadati</taxon>
        <taxon>Pseudomonadota</taxon>
        <taxon>Betaproteobacteria</taxon>
        <taxon>Rhodocyclales</taxon>
        <taxon>Zoogloeaceae</taxon>
        <taxon>Uliginosibacterium</taxon>
    </lineage>
</organism>
<sequence length="160" mass="18257">MADIRTHYLDASAIVKYFVDEDGSQVLREYVNKHPVFSTTSVCFAETLGAFKIKYLRKELSQENYFAACEELMGHIRERSLQIDDIGISKRDVFNEVEDLAKKYDLDVSDSFQLVTLRRGAFSRYTGDSKPILITADKKLARAANAEGFRVWDCLRDAAL</sequence>
<comment type="caution">
    <text evidence="1">The sequence shown here is derived from an EMBL/GenBank/DDBJ whole genome shotgun (WGS) entry which is preliminary data.</text>
</comment>
<dbReference type="RefSeq" id="WP_354600661.1">
    <property type="nucleotide sequence ID" value="NZ_JBEWZI010000007.1"/>
</dbReference>
<reference evidence="1 2" key="1">
    <citation type="submission" date="2024-07" db="EMBL/GenBank/DDBJ databases">
        <title>Uliginosibacterium flavum JJ3220;KACC:17644.</title>
        <authorList>
            <person name="Kim M.K."/>
        </authorList>
    </citation>
    <scope>NUCLEOTIDE SEQUENCE [LARGE SCALE GENOMIC DNA]</scope>
    <source>
        <strain evidence="1 2">KACC:17644</strain>
    </source>
</reference>